<dbReference type="Pfam" id="PF01388">
    <property type="entry name" value="ARID"/>
    <property type="match status" value="1"/>
</dbReference>
<dbReference type="Proteomes" id="UP000694397">
    <property type="component" value="Chromosome 12"/>
</dbReference>
<name>A0A8C9RRT3_SCLFO</name>
<evidence type="ECO:0000256" key="4">
    <source>
        <dbReference type="ARBA" id="ARBA00023159"/>
    </source>
</evidence>
<dbReference type="PANTHER" id="PTHR13964:SF25">
    <property type="entry name" value="AT-RICH INTERACTIVE DOMAIN-CONTAINING PROTEIN 5A"/>
    <property type="match status" value="1"/>
</dbReference>
<comment type="subcellular location">
    <subcellularLocation>
        <location evidence="1">Nucleus</location>
    </subcellularLocation>
</comment>
<keyword evidence="3" id="KW-0238">DNA-binding</keyword>
<keyword evidence="6" id="KW-0539">Nucleus</keyword>
<feature type="compositionally biased region" description="Low complexity" evidence="7">
    <location>
        <begin position="315"/>
        <end position="337"/>
    </location>
</feature>
<dbReference type="GeneID" id="108929446"/>
<evidence type="ECO:0000256" key="7">
    <source>
        <dbReference type="SAM" id="MobiDB-lite"/>
    </source>
</evidence>
<dbReference type="GO" id="GO:0000976">
    <property type="term" value="F:transcription cis-regulatory region binding"/>
    <property type="evidence" value="ECO:0007669"/>
    <property type="project" value="TreeGrafter"/>
</dbReference>
<dbReference type="SMART" id="SM00501">
    <property type="entry name" value="BRIGHT"/>
    <property type="match status" value="1"/>
</dbReference>
<dbReference type="InterPro" id="IPR051232">
    <property type="entry name" value="ARID/SWI1_ChromRemod"/>
</dbReference>
<evidence type="ECO:0000256" key="1">
    <source>
        <dbReference type="ARBA" id="ARBA00004123"/>
    </source>
</evidence>
<dbReference type="SUPFAM" id="SSF46774">
    <property type="entry name" value="ARID-like"/>
    <property type="match status" value="1"/>
</dbReference>
<keyword evidence="4" id="KW-0010">Activator</keyword>
<evidence type="ECO:0000313" key="9">
    <source>
        <dbReference type="Ensembl" id="ENSSFOP00015019222.2"/>
    </source>
</evidence>
<evidence type="ECO:0000256" key="2">
    <source>
        <dbReference type="ARBA" id="ARBA00023015"/>
    </source>
</evidence>
<feature type="region of interest" description="Disordered" evidence="7">
    <location>
        <begin position="269"/>
        <end position="351"/>
    </location>
</feature>
<feature type="region of interest" description="Disordered" evidence="7">
    <location>
        <begin position="146"/>
        <end position="230"/>
    </location>
</feature>
<accession>A0A8C9RRT3</accession>
<dbReference type="PANTHER" id="PTHR13964">
    <property type="entry name" value="RBP-RELATED"/>
    <property type="match status" value="1"/>
</dbReference>
<feature type="domain" description="ARID" evidence="8">
    <location>
        <begin position="55"/>
        <end position="147"/>
    </location>
</feature>
<evidence type="ECO:0000259" key="8">
    <source>
        <dbReference type="PROSITE" id="PS51011"/>
    </source>
</evidence>
<reference evidence="9 10" key="1">
    <citation type="submission" date="2019-04" db="EMBL/GenBank/DDBJ databases">
        <authorList>
            <consortium name="Wellcome Sanger Institute Data Sharing"/>
        </authorList>
    </citation>
    <scope>NUCLEOTIDE SEQUENCE [LARGE SCALE GENOMIC DNA]</scope>
</reference>
<organism evidence="9 10">
    <name type="scientific">Scleropages formosus</name>
    <name type="common">Asian bonytongue</name>
    <name type="synonym">Osteoglossum formosum</name>
    <dbReference type="NCBI Taxonomy" id="113540"/>
    <lineage>
        <taxon>Eukaryota</taxon>
        <taxon>Metazoa</taxon>
        <taxon>Chordata</taxon>
        <taxon>Craniata</taxon>
        <taxon>Vertebrata</taxon>
        <taxon>Euteleostomi</taxon>
        <taxon>Actinopterygii</taxon>
        <taxon>Neopterygii</taxon>
        <taxon>Teleostei</taxon>
        <taxon>Osteoglossocephala</taxon>
        <taxon>Osteoglossomorpha</taxon>
        <taxon>Osteoglossiformes</taxon>
        <taxon>Osteoglossidae</taxon>
        <taxon>Scleropages</taxon>
    </lineage>
</organism>
<dbReference type="FunFam" id="1.10.150.60:FF:000004">
    <property type="entry name" value="AT-rich interactive domain-containing protein 5B"/>
    <property type="match status" value="1"/>
</dbReference>
<dbReference type="SMART" id="SM01014">
    <property type="entry name" value="ARID"/>
    <property type="match status" value="1"/>
</dbReference>
<dbReference type="InterPro" id="IPR001606">
    <property type="entry name" value="ARID_dom"/>
</dbReference>
<feature type="compositionally biased region" description="Basic and acidic residues" evidence="7">
    <location>
        <begin position="165"/>
        <end position="205"/>
    </location>
</feature>
<evidence type="ECO:0000256" key="6">
    <source>
        <dbReference type="ARBA" id="ARBA00023242"/>
    </source>
</evidence>
<dbReference type="OrthoDB" id="1938591at2759"/>
<dbReference type="GO" id="GO:0006357">
    <property type="term" value="P:regulation of transcription by RNA polymerase II"/>
    <property type="evidence" value="ECO:0007669"/>
    <property type="project" value="TreeGrafter"/>
</dbReference>
<protein>
    <submittedName>
        <fullName evidence="9">AT-rich interactive domain 5A</fullName>
    </submittedName>
</protein>
<evidence type="ECO:0000313" key="10">
    <source>
        <dbReference type="Proteomes" id="UP000694397"/>
    </source>
</evidence>
<dbReference type="Gene3D" id="1.10.150.60">
    <property type="entry name" value="ARID DNA-binding domain"/>
    <property type="match status" value="1"/>
</dbReference>
<sequence>MVESPRGGQDKRSDLPEESRTMENRVPLDQQTREMELCQIAADGEEMPDRPGESEMEEKTFVASLYRFMEERNTPIERIPHLGFKQINLWKIYKAVGKLGGYDSVTARRLWKNVYDELGGSPGSTSAATCTRRHYERLVLPFERHLRGEEDKPLPPAKPRKQYKKSPEGKGSKTETKKRKSQQEREPPLGAEEKPEDGVHCEMGRCMHSSSWPLPAERPQSDRCRSPVGATTGKELQAAACTASQTPGGLLHSGQPLGAQVISPLEKKKRVAQASLGLSKLRQSPEKDSRERPSVIHCAQSPGQPPSRRAHDSSEGSPVPRSSPSSSRSSSPCSISSDDCQEVSTSGPDPTAQAAPAYVGNFTSVPYSGGVCKPLGCYPSVKDADGYLRHHRDFQQVDPAGVKGQRPDSAWSPGCKQEDRPSGLKAHQVPSSSSTSAGFRTYWVPSVSGVTKTFPNLVRSGAFQPSYKMNQILKRPAPEEMATYTKKLQLVHPLHQGELKEKLKPGLLKPLPIQHSLFHAGMPIPYLVSPYDKIRPTSGHQLKGLSLQSVLLPSHLTLPAAPQPNSIYRHVAAGATYPLPFEPVPRPCPYPFPVWPPPTSYTVSGLHAQYPNTKL</sequence>
<evidence type="ECO:0000256" key="5">
    <source>
        <dbReference type="ARBA" id="ARBA00023163"/>
    </source>
</evidence>
<proteinExistence type="predicted"/>
<dbReference type="RefSeq" id="XP_018599478.2">
    <property type="nucleotide sequence ID" value="XM_018743962.2"/>
</dbReference>
<dbReference type="AlphaFoldDB" id="A0A8C9RRT3"/>
<feature type="compositionally biased region" description="Basic and acidic residues" evidence="7">
    <location>
        <begin position="283"/>
        <end position="294"/>
    </location>
</feature>
<feature type="region of interest" description="Disordered" evidence="7">
    <location>
        <begin position="396"/>
        <end position="436"/>
    </location>
</feature>
<dbReference type="GeneTree" id="ENSGT00940000163584"/>
<dbReference type="Ensembl" id="ENSSFOT00015019444.2">
    <property type="protein sequence ID" value="ENSSFOP00015019222.2"/>
    <property type="gene ID" value="ENSSFOG00015012374.2"/>
</dbReference>
<reference evidence="9" key="3">
    <citation type="submission" date="2025-09" db="UniProtKB">
        <authorList>
            <consortium name="Ensembl"/>
        </authorList>
    </citation>
    <scope>IDENTIFICATION</scope>
</reference>
<keyword evidence="5" id="KW-0804">Transcription</keyword>
<dbReference type="GO" id="GO:0005634">
    <property type="term" value="C:nucleus"/>
    <property type="evidence" value="ECO:0007669"/>
    <property type="project" value="UniProtKB-SubCell"/>
</dbReference>
<gene>
    <name evidence="9" type="primary">arid5a</name>
</gene>
<keyword evidence="2" id="KW-0805">Transcription regulation</keyword>
<dbReference type="InterPro" id="IPR036431">
    <property type="entry name" value="ARID_dom_sf"/>
</dbReference>
<keyword evidence="10" id="KW-1185">Reference proteome</keyword>
<dbReference type="CTD" id="10865"/>
<dbReference type="PROSITE" id="PS51011">
    <property type="entry name" value="ARID"/>
    <property type="match status" value="1"/>
</dbReference>
<reference evidence="9" key="2">
    <citation type="submission" date="2025-08" db="UniProtKB">
        <authorList>
            <consortium name="Ensembl"/>
        </authorList>
    </citation>
    <scope>IDENTIFICATION</scope>
</reference>
<feature type="compositionally biased region" description="Basic and acidic residues" evidence="7">
    <location>
        <begin position="8"/>
        <end position="23"/>
    </location>
</feature>
<feature type="region of interest" description="Disordered" evidence="7">
    <location>
        <begin position="1"/>
        <end position="33"/>
    </location>
</feature>
<evidence type="ECO:0000256" key="3">
    <source>
        <dbReference type="ARBA" id="ARBA00023125"/>
    </source>
</evidence>